<keyword evidence="3" id="KW-1185">Reference proteome</keyword>
<dbReference type="InterPro" id="IPR029033">
    <property type="entry name" value="His_PPase_superfam"/>
</dbReference>
<reference evidence="2 3" key="1">
    <citation type="submission" date="2021-12" db="EMBL/GenBank/DDBJ databases">
        <title>Genome seq of p7.</title>
        <authorList>
            <person name="Seo T."/>
        </authorList>
    </citation>
    <scope>NUCLEOTIDE SEQUENCE [LARGE SCALE GENOMIC DNA]</scope>
    <source>
        <strain evidence="2 3">P7</strain>
    </source>
</reference>
<dbReference type="InterPro" id="IPR013078">
    <property type="entry name" value="His_Pase_superF_clade-1"/>
</dbReference>
<gene>
    <name evidence="2" type="ORF">LXT12_10830</name>
</gene>
<dbReference type="SMART" id="SM00855">
    <property type="entry name" value="PGAM"/>
    <property type="match status" value="1"/>
</dbReference>
<dbReference type="Proteomes" id="UP001201463">
    <property type="component" value="Unassembled WGS sequence"/>
</dbReference>
<dbReference type="PANTHER" id="PTHR20935">
    <property type="entry name" value="PHOSPHOGLYCERATE MUTASE-RELATED"/>
    <property type="match status" value="1"/>
</dbReference>
<dbReference type="SUPFAM" id="SSF53254">
    <property type="entry name" value="Phosphoglycerate mutase-like"/>
    <property type="match status" value="1"/>
</dbReference>
<keyword evidence="1" id="KW-0378">Hydrolase</keyword>
<sequence>MGSLYLVRHGQASFGAADYDQLSPRGREQCRLLGAYWRERGLRFDAVFTGTLRRHAQSLAGIVEGYGEDLPATALPGLNEYDSEAVVRAIHPGPLAPPTDPETVKQHFRLLRQGLLAWMRGEVRPEGMPTHADFAAGVADALARVLALGVGQQALIVSSGGPIATAVAQVLAAPPETFVELNLRIRNSAVTEFAFNPKRHHLVTFNTLPHLDTAETRVHITHA</sequence>
<protein>
    <submittedName>
        <fullName evidence="2">Histidine phosphatase family protein</fullName>
    </submittedName>
</protein>
<name>A0ABS8XDD2_9BURK</name>
<dbReference type="Pfam" id="PF00300">
    <property type="entry name" value="His_Phos_1"/>
    <property type="match status" value="1"/>
</dbReference>
<evidence type="ECO:0000256" key="1">
    <source>
        <dbReference type="ARBA" id="ARBA00022801"/>
    </source>
</evidence>
<dbReference type="PANTHER" id="PTHR20935:SF0">
    <property type="entry name" value="SERINE_THREONINE-PROTEIN PHOSPHATASE PGAM5, MITOCHONDRIAL"/>
    <property type="match status" value="1"/>
</dbReference>
<evidence type="ECO:0000313" key="2">
    <source>
        <dbReference type="EMBL" id="MCE4537743.1"/>
    </source>
</evidence>
<dbReference type="InterPro" id="IPR051021">
    <property type="entry name" value="Mito_Ser/Thr_phosphatase"/>
</dbReference>
<dbReference type="Gene3D" id="3.40.50.1240">
    <property type="entry name" value="Phosphoglycerate mutase-like"/>
    <property type="match status" value="1"/>
</dbReference>
<proteinExistence type="predicted"/>
<dbReference type="CDD" id="cd07067">
    <property type="entry name" value="HP_PGM_like"/>
    <property type="match status" value="1"/>
</dbReference>
<organism evidence="2 3">
    <name type="scientific">Pelomonas caseinilytica</name>
    <dbReference type="NCBI Taxonomy" id="2906763"/>
    <lineage>
        <taxon>Bacteria</taxon>
        <taxon>Pseudomonadati</taxon>
        <taxon>Pseudomonadota</taxon>
        <taxon>Betaproteobacteria</taxon>
        <taxon>Burkholderiales</taxon>
        <taxon>Sphaerotilaceae</taxon>
        <taxon>Roseateles</taxon>
    </lineage>
</organism>
<accession>A0ABS8XDD2</accession>
<evidence type="ECO:0000313" key="3">
    <source>
        <dbReference type="Proteomes" id="UP001201463"/>
    </source>
</evidence>
<comment type="caution">
    <text evidence="2">The sequence shown here is derived from an EMBL/GenBank/DDBJ whole genome shotgun (WGS) entry which is preliminary data.</text>
</comment>
<dbReference type="RefSeq" id="WP_233391897.1">
    <property type="nucleotide sequence ID" value="NZ_JAJTWT010000004.1"/>
</dbReference>
<dbReference type="EMBL" id="JAJTWT010000004">
    <property type="protein sequence ID" value="MCE4537743.1"/>
    <property type="molecule type" value="Genomic_DNA"/>
</dbReference>